<keyword evidence="3" id="KW-1185">Reference proteome</keyword>
<organism evidence="2 3">
    <name type="scientific">Streptomyces dioscori</name>
    <dbReference type="NCBI Taxonomy" id="2109333"/>
    <lineage>
        <taxon>Bacteria</taxon>
        <taxon>Bacillati</taxon>
        <taxon>Actinomycetota</taxon>
        <taxon>Actinomycetes</taxon>
        <taxon>Kitasatosporales</taxon>
        <taxon>Streptomycetaceae</taxon>
        <taxon>Streptomyces</taxon>
        <taxon>Streptomyces aurantiacus group</taxon>
    </lineage>
</organism>
<dbReference type="GO" id="GO:0004519">
    <property type="term" value="F:endonuclease activity"/>
    <property type="evidence" value="ECO:0007669"/>
    <property type="project" value="UniProtKB-KW"/>
</dbReference>
<name>A0A2P8PY01_9ACTN</name>
<dbReference type="OrthoDB" id="3423889at2"/>
<dbReference type="AlphaFoldDB" id="A0A2P8PY01"/>
<gene>
    <name evidence="2" type="ORF">C6Y14_35585</name>
</gene>
<dbReference type="Proteomes" id="UP000240429">
    <property type="component" value="Unassembled WGS sequence"/>
</dbReference>
<dbReference type="CDD" id="cd06260">
    <property type="entry name" value="DUF820-like"/>
    <property type="match status" value="1"/>
</dbReference>
<dbReference type="Pfam" id="PF05685">
    <property type="entry name" value="Uma2"/>
    <property type="match status" value="1"/>
</dbReference>
<feature type="domain" description="Putative restriction endonuclease" evidence="1">
    <location>
        <begin position="26"/>
        <end position="157"/>
    </location>
</feature>
<comment type="caution">
    <text evidence="2">The sequence shown here is derived from an EMBL/GenBank/DDBJ whole genome shotgun (WGS) entry which is preliminary data.</text>
</comment>
<proteinExistence type="predicted"/>
<dbReference type="SUPFAM" id="SSF52980">
    <property type="entry name" value="Restriction endonuclease-like"/>
    <property type="match status" value="1"/>
</dbReference>
<evidence type="ECO:0000313" key="2">
    <source>
        <dbReference type="EMBL" id="PSM38883.1"/>
    </source>
</evidence>
<dbReference type="EMBL" id="PYBJ01000028">
    <property type="protein sequence ID" value="PSM38883.1"/>
    <property type="molecule type" value="Genomic_DNA"/>
</dbReference>
<keyword evidence="2" id="KW-0255">Endonuclease</keyword>
<accession>A0A2P8PY01</accession>
<keyword evidence="2" id="KW-0540">Nuclease</keyword>
<dbReference type="InterPro" id="IPR008538">
    <property type="entry name" value="Uma2"/>
</dbReference>
<sequence length="199" mass="22082">MTIASDDTRPGAHHRYQAMREFLESMDDTLPGKFEITKEGIVHDMMSPGGPHEVTAALVSRRLEKVMPDELLAHTGTPDVEDEPEGIMRHPDVMLIAWDDLNVEGSIDSRTLIAAIEVVSRSNPENDWAGKARDYPLLGIPIYAIFDPRTGTGAVLSDIHPTPDGPRYATRKDFLYGEDVTIAEWTISTADLPRYPAKD</sequence>
<dbReference type="InterPro" id="IPR011335">
    <property type="entry name" value="Restrct_endonuc-II-like"/>
</dbReference>
<protein>
    <submittedName>
        <fullName evidence="2">Uma2 family endonuclease</fullName>
    </submittedName>
</protein>
<keyword evidence="2" id="KW-0378">Hydrolase</keyword>
<reference evidence="2 3" key="1">
    <citation type="submission" date="2018-03" db="EMBL/GenBank/DDBJ databases">
        <title>Streptomyces dioscori sp. nov., a novel endophytic actinobacterium isolated from bulbil of Dioscorea bulbifera L.</title>
        <authorList>
            <person name="Zhikuan W."/>
        </authorList>
    </citation>
    <scope>NUCLEOTIDE SEQUENCE [LARGE SCALE GENOMIC DNA]</scope>
    <source>
        <strain evidence="2 3">A217</strain>
    </source>
</reference>
<dbReference type="InterPro" id="IPR012296">
    <property type="entry name" value="Nuclease_put_TT1808"/>
</dbReference>
<dbReference type="RefSeq" id="WP_107020995.1">
    <property type="nucleotide sequence ID" value="NZ_KZ679054.1"/>
</dbReference>
<dbReference type="Gene3D" id="3.90.1570.10">
    <property type="entry name" value="tt1808, chain A"/>
    <property type="match status" value="1"/>
</dbReference>
<evidence type="ECO:0000313" key="3">
    <source>
        <dbReference type="Proteomes" id="UP000240429"/>
    </source>
</evidence>
<evidence type="ECO:0000259" key="1">
    <source>
        <dbReference type="Pfam" id="PF05685"/>
    </source>
</evidence>